<organism evidence="3 4">
    <name type="scientific">Lactococcus formosensis</name>
    <dbReference type="NCBI Taxonomy" id="1281486"/>
    <lineage>
        <taxon>Bacteria</taxon>
        <taxon>Bacillati</taxon>
        <taxon>Bacillota</taxon>
        <taxon>Bacilli</taxon>
        <taxon>Lactobacillales</taxon>
        <taxon>Streptococcaceae</taxon>
        <taxon>Lactococcus</taxon>
    </lineage>
</organism>
<feature type="region of interest" description="Disordered" evidence="1">
    <location>
        <begin position="27"/>
        <end position="53"/>
    </location>
</feature>
<accession>A0A9Q8Y3Y0</accession>
<evidence type="ECO:0000313" key="3">
    <source>
        <dbReference type="EMBL" id="USJ21632.1"/>
    </source>
</evidence>
<dbReference type="AlphaFoldDB" id="A0A9Q8Y3Y0"/>
<reference evidence="3" key="1">
    <citation type="journal article" date="2022" name="Front. Microbiol.">
        <title>Feed Insects as a Reservoir of Granadaene-Producing Lactococci.</title>
        <authorList>
            <person name="Neuzil-Bunesova V."/>
            <person name="Ramirez Garcia A."/>
            <person name="Modrackova N."/>
            <person name="Makovska M."/>
            <person name="Sabolova M."/>
            <person name="Sproer C."/>
            <person name="Bunk B."/>
            <person name="Blom J."/>
            <person name="Schwab C."/>
        </authorList>
    </citation>
    <scope>NUCLEOTIDE SEQUENCE</scope>
    <source>
        <strain evidence="3">I4/6O</strain>
    </source>
</reference>
<name>A0A9Q8Y3Y0_9LACT</name>
<sequence>MKKSLLLFMLVTLGIVLSSCAESNNTSVINSSDNEPTISASSENSVSEDDLSTKIDESNKNLELLDYDYDWQAYRNKHGYGITDDMSSDDIEKKLQEGYSSGHLLTEDQYISNANLKNVGKTFVIYGTLLENSYLDDENISFDVHTTAKPATTLKSDEIRIYLNTNLTKDEVSKMDIESTYKITAKFKSAEIFEGYVLGLEFDNIKIEILN</sequence>
<dbReference type="Proteomes" id="UP001056730">
    <property type="component" value="Plasmid p4"/>
</dbReference>
<evidence type="ECO:0000313" key="4">
    <source>
        <dbReference type="Proteomes" id="UP001056730"/>
    </source>
</evidence>
<protein>
    <recommendedName>
        <fullName evidence="5">Lipoprotein</fullName>
    </recommendedName>
</protein>
<feature type="compositionally biased region" description="Polar residues" evidence="1">
    <location>
        <begin position="27"/>
        <end position="45"/>
    </location>
</feature>
<evidence type="ECO:0008006" key="5">
    <source>
        <dbReference type="Google" id="ProtNLM"/>
    </source>
</evidence>
<dbReference type="KEGG" id="lfo:LMK00_12060"/>
<dbReference type="RefSeq" id="WP_252175996.1">
    <property type="nucleotide sequence ID" value="NZ_CP086400.1"/>
</dbReference>
<gene>
    <name evidence="3" type="ORF">LMK00_12060</name>
</gene>
<geneLocation type="plasmid" evidence="3 4">
    <name>p4</name>
</geneLocation>
<proteinExistence type="predicted"/>
<feature type="signal peptide" evidence="2">
    <location>
        <begin position="1"/>
        <end position="21"/>
    </location>
</feature>
<keyword evidence="2" id="KW-0732">Signal</keyword>
<evidence type="ECO:0000256" key="1">
    <source>
        <dbReference type="SAM" id="MobiDB-lite"/>
    </source>
</evidence>
<feature type="chain" id="PRO_5040193482" description="Lipoprotein" evidence="2">
    <location>
        <begin position="22"/>
        <end position="211"/>
    </location>
</feature>
<dbReference type="PROSITE" id="PS51257">
    <property type="entry name" value="PROKAR_LIPOPROTEIN"/>
    <property type="match status" value="1"/>
</dbReference>
<keyword evidence="3" id="KW-0614">Plasmid</keyword>
<evidence type="ECO:0000256" key="2">
    <source>
        <dbReference type="SAM" id="SignalP"/>
    </source>
</evidence>
<dbReference type="EMBL" id="CP086400">
    <property type="protein sequence ID" value="USJ21632.1"/>
    <property type="molecule type" value="Genomic_DNA"/>
</dbReference>